<evidence type="ECO:0000313" key="4">
    <source>
        <dbReference type="Proteomes" id="UP001302812"/>
    </source>
</evidence>
<accession>A0AAN6T902</accession>
<dbReference type="InterPro" id="IPR050411">
    <property type="entry name" value="AlphaKG_dependent_hydroxylases"/>
</dbReference>
<dbReference type="GeneID" id="89936199"/>
<keyword evidence="1" id="KW-0560">Oxidoreductase</keyword>
<proteinExistence type="predicted"/>
<dbReference type="AlphaFoldDB" id="A0AAN6T902"/>
<dbReference type="RefSeq" id="XP_064667215.1">
    <property type="nucleotide sequence ID" value="XM_064812074.1"/>
</dbReference>
<comment type="caution">
    <text evidence="3">The sequence shown here is derived from an EMBL/GenBank/DDBJ whole genome shotgun (WGS) entry which is preliminary data.</text>
</comment>
<feature type="domain" description="TauD/TfdA-like" evidence="2">
    <location>
        <begin position="110"/>
        <end position="364"/>
    </location>
</feature>
<name>A0AAN6T902_9PEZI</name>
<dbReference type="GO" id="GO:0016491">
    <property type="term" value="F:oxidoreductase activity"/>
    <property type="evidence" value="ECO:0007669"/>
    <property type="project" value="UniProtKB-KW"/>
</dbReference>
<gene>
    <name evidence="3" type="ORF">N656DRAFT_715745</name>
</gene>
<sequence>MACPLLSNAAAVPLAAKDSANEVVRPDISWIPSYKVFKDRVETLKALYPDRPKTVPSGWPAEIKTARAWAGSDFKSEDEYIVKLSADDVLEIEAGLAHFKSLPGLSPNDVNPSTFPLPNLSSRLEQASETIHDGRGFVVLRGLQPDKYSNFDNILLYLGVTSYIAERRGMQDFDGRMILHIQAIAEDVKKHGSMPNSPYVTRAQPFHTDLCDVLALYALNVAAYGGESHLASSAKIYNELARTRPDIIEVLAKDDWIFDEFWQGQYHTRPLLYNFTFHGPGFQFSRRPLTGSHFSPHHPSVPAMSELQAEALDAVYFLAKEHSLEIRLRKGDMLLFNNFAMLHARSGFADDAARGLQRHMLRLWLRNERRMWRTETRNAQLERIAWECYGDHDRRRELAVWDIDRSPPELRVQHRRSSCA</sequence>
<dbReference type="Proteomes" id="UP001302812">
    <property type="component" value="Unassembled WGS sequence"/>
</dbReference>
<evidence type="ECO:0000256" key="1">
    <source>
        <dbReference type="ARBA" id="ARBA00023002"/>
    </source>
</evidence>
<dbReference type="InterPro" id="IPR003819">
    <property type="entry name" value="TauD/TfdA-like"/>
</dbReference>
<evidence type="ECO:0000313" key="3">
    <source>
        <dbReference type="EMBL" id="KAK4109645.1"/>
    </source>
</evidence>
<keyword evidence="4" id="KW-1185">Reference proteome</keyword>
<protein>
    <submittedName>
        <fullName evidence="3">Clavaminate synthase-like protein</fullName>
    </submittedName>
</protein>
<dbReference type="EMBL" id="MU853355">
    <property type="protein sequence ID" value="KAK4109645.1"/>
    <property type="molecule type" value="Genomic_DNA"/>
</dbReference>
<dbReference type="Gene3D" id="3.60.130.10">
    <property type="entry name" value="Clavaminate synthase-like"/>
    <property type="match status" value="1"/>
</dbReference>
<organism evidence="3 4">
    <name type="scientific">Canariomyces notabilis</name>
    <dbReference type="NCBI Taxonomy" id="2074819"/>
    <lineage>
        <taxon>Eukaryota</taxon>
        <taxon>Fungi</taxon>
        <taxon>Dikarya</taxon>
        <taxon>Ascomycota</taxon>
        <taxon>Pezizomycotina</taxon>
        <taxon>Sordariomycetes</taxon>
        <taxon>Sordariomycetidae</taxon>
        <taxon>Sordariales</taxon>
        <taxon>Chaetomiaceae</taxon>
        <taxon>Canariomyces</taxon>
    </lineage>
</organism>
<dbReference type="PANTHER" id="PTHR10696">
    <property type="entry name" value="GAMMA-BUTYROBETAINE HYDROXYLASE-RELATED"/>
    <property type="match status" value="1"/>
</dbReference>
<dbReference type="PANTHER" id="PTHR10696:SF54">
    <property type="entry name" value="FAMILY OXIDOREDUCTASE, PUTATIVE (AFU_ORTHOLOGUE AFUA_4G13850)-RELATED"/>
    <property type="match status" value="1"/>
</dbReference>
<evidence type="ECO:0000259" key="2">
    <source>
        <dbReference type="Pfam" id="PF02668"/>
    </source>
</evidence>
<reference evidence="3" key="2">
    <citation type="submission" date="2023-05" db="EMBL/GenBank/DDBJ databases">
        <authorList>
            <consortium name="Lawrence Berkeley National Laboratory"/>
            <person name="Steindorff A."/>
            <person name="Hensen N."/>
            <person name="Bonometti L."/>
            <person name="Westerberg I."/>
            <person name="Brannstrom I.O."/>
            <person name="Guillou S."/>
            <person name="Cros-Aarteil S."/>
            <person name="Calhoun S."/>
            <person name="Haridas S."/>
            <person name="Kuo A."/>
            <person name="Mondo S."/>
            <person name="Pangilinan J."/>
            <person name="Riley R."/>
            <person name="Labutti K."/>
            <person name="Andreopoulos B."/>
            <person name="Lipzen A."/>
            <person name="Chen C."/>
            <person name="Yanf M."/>
            <person name="Daum C."/>
            <person name="Ng V."/>
            <person name="Clum A."/>
            <person name="Ohm R."/>
            <person name="Martin F."/>
            <person name="Silar P."/>
            <person name="Natvig D."/>
            <person name="Lalanne C."/>
            <person name="Gautier V."/>
            <person name="Ament-Velasquez S.L."/>
            <person name="Kruys A."/>
            <person name="Hutchinson M.I."/>
            <person name="Powell A.J."/>
            <person name="Barry K."/>
            <person name="Miller A.N."/>
            <person name="Grigoriev I.V."/>
            <person name="Debuchy R."/>
            <person name="Gladieux P."/>
            <person name="Thoren M.H."/>
            <person name="Johannesson H."/>
        </authorList>
    </citation>
    <scope>NUCLEOTIDE SEQUENCE</scope>
    <source>
        <strain evidence="3">CBS 508.74</strain>
    </source>
</reference>
<reference evidence="3" key="1">
    <citation type="journal article" date="2023" name="Mol. Phylogenet. Evol.">
        <title>Genome-scale phylogeny and comparative genomics of the fungal order Sordariales.</title>
        <authorList>
            <person name="Hensen N."/>
            <person name="Bonometti L."/>
            <person name="Westerberg I."/>
            <person name="Brannstrom I.O."/>
            <person name="Guillou S."/>
            <person name="Cros-Aarteil S."/>
            <person name="Calhoun S."/>
            <person name="Haridas S."/>
            <person name="Kuo A."/>
            <person name="Mondo S."/>
            <person name="Pangilinan J."/>
            <person name="Riley R."/>
            <person name="LaButti K."/>
            <person name="Andreopoulos B."/>
            <person name="Lipzen A."/>
            <person name="Chen C."/>
            <person name="Yan M."/>
            <person name="Daum C."/>
            <person name="Ng V."/>
            <person name="Clum A."/>
            <person name="Steindorff A."/>
            <person name="Ohm R.A."/>
            <person name="Martin F."/>
            <person name="Silar P."/>
            <person name="Natvig D.O."/>
            <person name="Lalanne C."/>
            <person name="Gautier V."/>
            <person name="Ament-Velasquez S.L."/>
            <person name="Kruys A."/>
            <person name="Hutchinson M.I."/>
            <person name="Powell A.J."/>
            <person name="Barry K."/>
            <person name="Miller A.N."/>
            <person name="Grigoriev I.V."/>
            <person name="Debuchy R."/>
            <person name="Gladieux P."/>
            <person name="Hiltunen Thoren M."/>
            <person name="Johannesson H."/>
        </authorList>
    </citation>
    <scope>NUCLEOTIDE SEQUENCE</scope>
    <source>
        <strain evidence="3">CBS 508.74</strain>
    </source>
</reference>
<dbReference type="Pfam" id="PF02668">
    <property type="entry name" value="TauD"/>
    <property type="match status" value="1"/>
</dbReference>
<dbReference type="SUPFAM" id="SSF51197">
    <property type="entry name" value="Clavaminate synthase-like"/>
    <property type="match status" value="1"/>
</dbReference>
<dbReference type="InterPro" id="IPR042098">
    <property type="entry name" value="TauD-like_sf"/>
</dbReference>